<comment type="subcellular location">
    <subcellularLocation>
        <location evidence="1">Cell membrane</location>
        <topology evidence="1">Multi-pass membrane protein</topology>
    </subcellularLocation>
</comment>
<proteinExistence type="predicted"/>
<feature type="transmembrane region" description="Helical" evidence="8">
    <location>
        <begin position="344"/>
        <end position="365"/>
    </location>
</feature>
<keyword evidence="4 10" id="KW-0808">Transferase</keyword>
<feature type="transmembrane region" description="Helical" evidence="8">
    <location>
        <begin position="187"/>
        <end position="216"/>
    </location>
</feature>
<evidence type="ECO:0000259" key="9">
    <source>
        <dbReference type="Pfam" id="PF13231"/>
    </source>
</evidence>
<reference evidence="10" key="1">
    <citation type="submission" date="2023-07" db="EMBL/GenBank/DDBJ databases">
        <title>Genomic Encyclopedia of Type Strains, Phase IV (KMG-IV): sequencing the most valuable type-strain genomes for metagenomic binning, comparative biology and taxonomic classification.</title>
        <authorList>
            <person name="Goeker M."/>
        </authorList>
    </citation>
    <scope>NUCLEOTIDE SEQUENCE</scope>
    <source>
        <strain evidence="10">DSM 23947</strain>
    </source>
</reference>
<keyword evidence="7 8" id="KW-0472">Membrane</keyword>
<feature type="transmembrane region" description="Helical" evidence="8">
    <location>
        <begin position="137"/>
        <end position="157"/>
    </location>
</feature>
<feature type="domain" description="Glycosyltransferase RgtA/B/C/D-like" evidence="9">
    <location>
        <begin position="95"/>
        <end position="243"/>
    </location>
</feature>
<sequence>MRNKERFKKSFIGHLPFVIVIIFFAIVNTWFLVGNPGKTFMQTTPSSDISFYGSRDASLYAKMSWQLIHDGVYGYNATESNAYVTPGQPLYLAAIFKTAEWLNTDHILLYRLANMIINILVAVLIYLIGIQLFKNRWIGFIATLLYCTYFAPFHYFRTALTEIPSLFFFVLSLAIFILAIRSNHLRYHILFGVIASILIMFRPTPAPLLLIGWAIILRREGWREGIKIGFIWCIGPLLIMAPWVARNIYQFGEPYLFSSHAGSPLLNGTNPFYLEDGGEVVQQAKQSGMSLEEYGKQRIREGFANDFPLYFAWFTVGKTIWLFMNSDLVPDGIGPYRDFLPEGLFSFFKWQNLFLVFSSFIFAFIYRKHRPLNYLVYVLILYIFCSNLFLTIPRYGMIMYPILSLLTSYGIVITIKKIQKFITR</sequence>
<feature type="transmembrane region" description="Helical" evidence="8">
    <location>
        <begin position="228"/>
        <end position="245"/>
    </location>
</feature>
<dbReference type="RefSeq" id="WP_307257262.1">
    <property type="nucleotide sequence ID" value="NZ_JAUSUC010000017.1"/>
</dbReference>
<keyword evidence="6 8" id="KW-1133">Transmembrane helix</keyword>
<keyword evidence="2" id="KW-1003">Cell membrane</keyword>
<evidence type="ECO:0000256" key="3">
    <source>
        <dbReference type="ARBA" id="ARBA00022676"/>
    </source>
</evidence>
<evidence type="ECO:0000313" key="10">
    <source>
        <dbReference type="EMBL" id="MDQ0215264.1"/>
    </source>
</evidence>
<feature type="transmembrane region" description="Helical" evidence="8">
    <location>
        <begin position="108"/>
        <end position="130"/>
    </location>
</feature>
<feature type="transmembrane region" description="Helical" evidence="8">
    <location>
        <begin position="398"/>
        <end position="415"/>
    </location>
</feature>
<dbReference type="GO" id="GO:0006493">
    <property type="term" value="P:protein O-linked glycosylation"/>
    <property type="evidence" value="ECO:0007669"/>
    <property type="project" value="InterPro"/>
</dbReference>
<gene>
    <name evidence="10" type="ORF">J2S13_001664</name>
</gene>
<keyword evidence="5 8" id="KW-0812">Transmembrane</keyword>
<evidence type="ECO:0000256" key="2">
    <source>
        <dbReference type="ARBA" id="ARBA00022475"/>
    </source>
</evidence>
<feature type="transmembrane region" description="Helical" evidence="8">
    <location>
        <begin position="163"/>
        <end position="180"/>
    </location>
</feature>
<keyword evidence="3" id="KW-0328">Glycosyltransferase</keyword>
<evidence type="ECO:0000256" key="1">
    <source>
        <dbReference type="ARBA" id="ARBA00004651"/>
    </source>
</evidence>
<dbReference type="Proteomes" id="UP001237207">
    <property type="component" value="Unassembled WGS sequence"/>
</dbReference>
<name>A0AAJ1SZ21_9BACI</name>
<dbReference type="PANTHER" id="PTHR33908">
    <property type="entry name" value="MANNOSYLTRANSFERASE YKCB-RELATED"/>
    <property type="match status" value="1"/>
</dbReference>
<evidence type="ECO:0000256" key="6">
    <source>
        <dbReference type="ARBA" id="ARBA00022989"/>
    </source>
</evidence>
<dbReference type="GO" id="GO:0009103">
    <property type="term" value="P:lipopolysaccharide biosynthetic process"/>
    <property type="evidence" value="ECO:0007669"/>
    <property type="project" value="UniProtKB-ARBA"/>
</dbReference>
<dbReference type="PANTHER" id="PTHR33908:SF11">
    <property type="entry name" value="MEMBRANE PROTEIN"/>
    <property type="match status" value="1"/>
</dbReference>
<keyword evidence="11" id="KW-1185">Reference proteome</keyword>
<organism evidence="10 11">
    <name type="scientific">Oikeobacillus pervagus</name>
    <dbReference type="NCBI Taxonomy" id="1325931"/>
    <lineage>
        <taxon>Bacteria</taxon>
        <taxon>Bacillati</taxon>
        <taxon>Bacillota</taxon>
        <taxon>Bacilli</taxon>
        <taxon>Bacillales</taxon>
        <taxon>Bacillaceae</taxon>
        <taxon>Oikeobacillus</taxon>
    </lineage>
</organism>
<feature type="transmembrane region" description="Helical" evidence="8">
    <location>
        <begin position="372"/>
        <end position="392"/>
    </location>
</feature>
<comment type="caution">
    <text evidence="10">The sequence shown here is derived from an EMBL/GenBank/DDBJ whole genome shotgun (WGS) entry which is preliminary data.</text>
</comment>
<dbReference type="InterPro" id="IPR038731">
    <property type="entry name" value="RgtA/B/C-like"/>
</dbReference>
<evidence type="ECO:0000256" key="8">
    <source>
        <dbReference type="SAM" id="Phobius"/>
    </source>
</evidence>
<dbReference type="Pfam" id="PF13231">
    <property type="entry name" value="PMT_2"/>
    <property type="match status" value="1"/>
</dbReference>
<dbReference type="AlphaFoldDB" id="A0AAJ1SZ21"/>
<evidence type="ECO:0000256" key="5">
    <source>
        <dbReference type="ARBA" id="ARBA00022692"/>
    </source>
</evidence>
<evidence type="ECO:0000256" key="4">
    <source>
        <dbReference type="ARBA" id="ARBA00022679"/>
    </source>
</evidence>
<dbReference type="GO" id="GO:0005886">
    <property type="term" value="C:plasma membrane"/>
    <property type="evidence" value="ECO:0007669"/>
    <property type="project" value="UniProtKB-SubCell"/>
</dbReference>
<dbReference type="EMBL" id="JAUSUC010000017">
    <property type="protein sequence ID" value="MDQ0215264.1"/>
    <property type="molecule type" value="Genomic_DNA"/>
</dbReference>
<dbReference type="GO" id="GO:0016763">
    <property type="term" value="F:pentosyltransferase activity"/>
    <property type="evidence" value="ECO:0007669"/>
    <property type="project" value="TreeGrafter"/>
</dbReference>
<dbReference type="GO" id="GO:0000030">
    <property type="term" value="F:mannosyltransferase activity"/>
    <property type="evidence" value="ECO:0007669"/>
    <property type="project" value="InterPro"/>
</dbReference>
<protein>
    <submittedName>
        <fullName evidence="10">4-amino-4-deoxy-L-arabinose transferase-like glycosyltransferase</fullName>
    </submittedName>
</protein>
<evidence type="ECO:0000256" key="7">
    <source>
        <dbReference type="ARBA" id="ARBA00023136"/>
    </source>
</evidence>
<evidence type="ECO:0000313" key="11">
    <source>
        <dbReference type="Proteomes" id="UP001237207"/>
    </source>
</evidence>
<feature type="transmembrane region" description="Helical" evidence="8">
    <location>
        <begin position="307"/>
        <end position="324"/>
    </location>
</feature>
<feature type="transmembrane region" description="Helical" evidence="8">
    <location>
        <begin position="12"/>
        <end position="33"/>
    </location>
</feature>
<accession>A0AAJ1SZ21</accession>
<dbReference type="InterPro" id="IPR050297">
    <property type="entry name" value="LipidA_mod_glycosyltrf_83"/>
</dbReference>